<dbReference type="Gene3D" id="2.40.160.10">
    <property type="entry name" value="Porin"/>
    <property type="match status" value="1"/>
</dbReference>
<evidence type="ECO:0008006" key="3">
    <source>
        <dbReference type="Google" id="ProtNLM"/>
    </source>
</evidence>
<dbReference type="Proteomes" id="UP001293718">
    <property type="component" value="Unassembled WGS sequence"/>
</dbReference>
<dbReference type="InterPro" id="IPR023614">
    <property type="entry name" value="Porin_dom_sf"/>
</dbReference>
<gene>
    <name evidence="1" type="ORF">SM757_13185</name>
</gene>
<sequence>MTVCATASQAADQGFAFSGYGTVGGVKTNTDEAQFRSGPRQDRGATRSVDFGVDTRLGLQGTYTHNDTFSAVGQVLTSRRDGQQGPQVEWLYAQAKPTQALDLRVGRMVLPIFMVSDNRNVGYAHYWLRAPVEVYGAYSLTSFDGVQARWASAVDDVNVTVRGSAGKSKGDIYLLDKPKAELKYPRLYSLALSLEKGFWTLSASRTVGKDVELKGDYLNLDPDGKDTFTNLGLQYDDGQAVAMAEYVTRRFKNPGHPGPAGDGSVNSDSYYISGGYRLGAWTPYVTFSHFKPKGEGYRGYNPNLLASAPGDIPKGITRAVGVRWDAYRNVAVKAQFERVTHTDYAFMDPSWPFQLTPPSVRVWSIAVDFVF</sequence>
<dbReference type="SUPFAM" id="SSF56935">
    <property type="entry name" value="Porins"/>
    <property type="match status" value="1"/>
</dbReference>
<comment type="caution">
    <text evidence="1">The sequence shown here is derived from an EMBL/GenBank/DDBJ whole genome shotgun (WGS) entry which is preliminary data.</text>
</comment>
<reference evidence="1 2" key="1">
    <citation type="submission" date="2023-11" db="EMBL/GenBank/DDBJ databases">
        <title>Draft genome of Azohydromonas lata strain H1 (DSM1123), a polyhydroxyalkanoate producer.</title>
        <authorList>
            <person name="Traversa D."/>
            <person name="D'Addabbo P."/>
            <person name="Pazzani C."/>
            <person name="Manzari C."/>
            <person name="Chiara M."/>
            <person name="Scrascia M."/>
        </authorList>
    </citation>
    <scope>NUCLEOTIDE SEQUENCE [LARGE SCALE GENOMIC DNA]</scope>
    <source>
        <strain evidence="1 2">H1</strain>
    </source>
</reference>
<accession>A0ABU5IEH2</accession>
<name>A0ABU5IEH2_9BURK</name>
<evidence type="ECO:0000313" key="1">
    <source>
        <dbReference type="EMBL" id="MDZ5457528.1"/>
    </source>
</evidence>
<proteinExistence type="predicted"/>
<organism evidence="1 2">
    <name type="scientific">Azohydromonas lata</name>
    <dbReference type="NCBI Taxonomy" id="45677"/>
    <lineage>
        <taxon>Bacteria</taxon>
        <taxon>Pseudomonadati</taxon>
        <taxon>Pseudomonadota</taxon>
        <taxon>Betaproteobacteria</taxon>
        <taxon>Burkholderiales</taxon>
        <taxon>Sphaerotilaceae</taxon>
        <taxon>Azohydromonas</taxon>
    </lineage>
</organism>
<dbReference type="RefSeq" id="WP_322465821.1">
    <property type="nucleotide sequence ID" value="NZ_JAXOJX010000019.1"/>
</dbReference>
<protein>
    <recommendedName>
        <fullName evidence="3">Porin</fullName>
    </recommendedName>
</protein>
<keyword evidence="2" id="KW-1185">Reference proteome</keyword>
<dbReference type="EMBL" id="JAXOJX010000019">
    <property type="protein sequence ID" value="MDZ5457528.1"/>
    <property type="molecule type" value="Genomic_DNA"/>
</dbReference>
<evidence type="ECO:0000313" key="2">
    <source>
        <dbReference type="Proteomes" id="UP001293718"/>
    </source>
</evidence>